<dbReference type="Proteomes" id="UP001606305">
    <property type="component" value="Unassembled WGS sequence"/>
</dbReference>
<sequence length="20" mass="2065">MSPSTATGASACIRWKTLPS</sequence>
<proteinExistence type="predicted"/>
<keyword evidence="2" id="KW-1185">Reference proteome</keyword>
<dbReference type="RefSeq" id="WP_394486355.1">
    <property type="nucleotide sequence ID" value="NZ_JBIGIA010000001.1"/>
</dbReference>
<gene>
    <name evidence="1" type="ORF">ACG00X_01590</name>
</gene>
<accession>A0ABW7G0X9</accession>
<dbReference type="EMBL" id="JBIGIA010000001">
    <property type="protein sequence ID" value="MFG6455514.1"/>
    <property type="molecule type" value="Genomic_DNA"/>
</dbReference>
<protein>
    <submittedName>
        <fullName evidence="1">Uncharacterized protein</fullName>
    </submittedName>
</protein>
<name>A0ABW7G0X9_9BURK</name>
<comment type="caution">
    <text evidence="1">The sequence shown here is derived from an EMBL/GenBank/DDBJ whole genome shotgun (WGS) entry which is preliminary data.</text>
</comment>
<reference evidence="1 2" key="1">
    <citation type="submission" date="2024-09" db="EMBL/GenBank/DDBJ databases">
        <title>Novel species of the genus Pelomonas and Roseateles isolated from streams.</title>
        <authorList>
            <person name="Lu H."/>
        </authorList>
    </citation>
    <scope>NUCLEOTIDE SEQUENCE [LARGE SCALE GENOMIC DNA]</scope>
    <source>
        <strain evidence="1 2">BYS96W</strain>
    </source>
</reference>
<evidence type="ECO:0000313" key="2">
    <source>
        <dbReference type="Proteomes" id="UP001606305"/>
    </source>
</evidence>
<organism evidence="1 2">
    <name type="scientific">Pelomonas nitida</name>
    <dbReference type="NCBI Taxonomy" id="3299027"/>
    <lineage>
        <taxon>Bacteria</taxon>
        <taxon>Pseudomonadati</taxon>
        <taxon>Pseudomonadota</taxon>
        <taxon>Betaproteobacteria</taxon>
        <taxon>Burkholderiales</taxon>
        <taxon>Sphaerotilaceae</taxon>
        <taxon>Roseateles</taxon>
    </lineage>
</organism>
<evidence type="ECO:0000313" key="1">
    <source>
        <dbReference type="EMBL" id="MFG6455514.1"/>
    </source>
</evidence>